<feature type="region of interest" description="Disordered" evidence="1">
    <location>
        <begin position="82"/>
        <end position="101"/>
    </location>
</feature>
<evidence type="ECO:0000256" key="1">
    <source>
        <dbReference type="SAM" id="MobiDB-lite"/>
    </source>
</evidence>
<organism evidence="2 3">
    <name type="scientific">Fusarium sarcochroum</name>
    <dbReference type="NCBI Taxonomy" id="1208366"/>
    <lineage>
        <taxon>Eukaryota</taxon>
        <taxon>Fungi</taxon>
        <taxon>Dikarya</taxon>
        <taxon>Ascomycota</taxon>
        <taxon>Pezizomycotina</taxon>
        <taxon>Sordariomycetes</taxon>
        <taxon>Hypocreomycetidae</taxon>
        <taxon>Hypocreales</taxon>
        <taxon>Nectriaceae</taxon>
        <taxon>Fusarium</taxon>
        <taxon>Fusarium lateritium species complex</taxon>
    </lineage>
</organism>
<reference evidence="2" key="2">
    <citation type="submission" date="2020-05" db="EMBL/GenBank/DDBJ databases">
        <authorList>
            <person name="Kim H.-S."/>
            <person name="Proctor R.H."/>
            <person name="Brown D.W."/>
        </authorList>
    </citation>
    <scope>NUCLEOTIDE SEQUENCE</scope>
    <source>
        <strain evidence="2">NRRL 20472</strain>
    </source>
</reference>
<keyword evidence="3" id="KW-1185">Reference proteome</keyword>
<feature type="compositionally biased region" description="Polar residues" evidence="1">
    <location>
        <begin position="207"/>
        <end position="217"/>
    </location>
</feature>
<reference evidence="2" key="1">
    <citation type="journal article" date="2020" name="BMC Genomics">
        <title>Correction to: Identification and distribution of gene clusters required for synthesis of sphingolipid metabolism inhibitors in diverse species of the filamentous fungus Fusarium.</title>
        <authorList>
            <person name="Kim H.S."/>
            <person name="Lohmar J.M."/>
            <person name="Busman M."/>
            <person name="Brown D.W."/>
            <person name="Naumann T.A."/>
            <person name="Divon H.H."/>
            <person name="Lysoe E."/>
            <person name="Uhlig S."/>
            <person name="Proctor R.H."/>
        </authorList>
    </citation>
    <scope>NUCLEOTIDE SEQUENCE</scope>
    <source>
        <strain evidence="2">NRRL 20472</strain>
    </source>
</reference>
<gene>
    <name evidence="2" type="ORF">FSARC_8695</name>
</gene>
<proteinExistence type="predicted"/>
<evidence type="ECO:0000313" key="3">
    <source>
        <dbReference type="Proteomes" id="UP000622797"/>
    </source>
</evidence>
<name>A0A8H4TSQ9_9HYPO</name>
<dbReference type="Proteomes" id="UP000622797">
    <property type="component" value="Unassembled WGS sequence"/>
</dbReference>
<sequence>MGSLLKRPSQCTIGEEMAIGNLAHAWAVHVNMMPEFSALTCTMRDEYLKEVLCYWNGTLKSVINFPTPKKRVISEMSVQGGVLKRDHPDSPKKEAAKRKADYIEERSEKELKARKTGAPCHLSATISHPMSMLKFDKRDDCGKTVGDEHVDVGNNQERFDTEVACVMNFDAYEKNRARAYNREYLIALGRQQFQKWRTPMVLGRASNEPTPATQELSGIQKPKLTPQQLNDIITRCQSYLSDSEGRQPRE</sequence>
<feature type="region of interest" description="Disordered" evidence="1">
    <location>
        <begin position="205"/>
        <end position="224"/>
    </location>
</feature>
<feature type="compositionally biased region" description="Basic and acidic residues" evidence="1">
    <location>
        <begin position="83"/>
        <end position="101"/>
    </location>
</feature>
<comment type="caution">
    <text evidence="2">The sequence shown here is derived from an EMBL/GenBank/DDBJ whole genome shotgun (WGS) entry which is preliminary data.</text>
</comment>
<accession>A0A8H4TSQ9</accession>
<dbReference type="AlphaFoldDB" id="A0A8H4TSQ9"/>
<protein>
    <submittedName>
        <fullName evidence="2">Uncharacterized protein</fullName>
    </submittedName>
</protein>
<evidence type="ECO:0000313" key="2">
    <source>
        <dbReference type="EMBL" id="KAF4963293.1"/>
    </source>
</evidence>
<dbReference type="EMBL" id="JABEXW010000482">
    <property type="protein sequence ID" value="KAF4963293.1"/>
    <property type="molecule type" value="Genomic_DNA"/>
</dbReference>